<dbReference type="Proteomes" id="UP000000641">
    <property type="component" value="Chromosome"/>
</dbReference>
<dbReference type="InterPro" id="IPR057022">
    <property type="entry name" value="PF0610-like_Zn_ribbon_C"/>
</dbReference>
<dbReference type="HOGENOM" id="CLU_162441_0_0_2"/>
<evidence type="ECO:0000313" key="4">
    <source>
        <dbReference type="Proteomes" id="UP000000641"/>
    </source>
</evidence>
<dbReference type="KEGG" id="tpe:Tpen_0767"/>
<accession>A1RY89</accession>
<feature type="domain" description="PF0610-like winged HTH N-terminal" evidence="1">
    <location>
        <begin position="6"/>
        <end position="56"/>
    </location>
</feature>
<dbReference type="EMBL" id="CP000505">
    <property type="protein sequence ID" value="ABL78169.1"/>
    <property type="molecule type" value="Genomic_DNA"/>
</dbReference>
<dbReference type="InterPro" id="IPR036390">
    <property type="entry name" value="WH_DNA-bd_sf"/>
</dbReference>
<dbReference type="OrthoDB" id="30924at2157"/>
<dbReference type="PANTHER" id="PTHR40663">
    <property type="match status" value="1"/>
</dbReference>
<proteinExistence type="predicted"/>
<dbReference type="PANTHER" id="PTHR40663:SF2">
    <property type="entry name" value="TRANSCRIPTIONAL REGULATOR"/>
    <property type="match status" value="1"/>
</dbReference>
<evidence type="ECO:0008006" key="5">
    <source>
        <dbReference type="Google" id="ProtNLM"/>
    </source>
</evidence>
<dbReference type="STRING" id="368408.Tpen_0767"/>
<evidence type="ECO:0000259" key="1">
    <source>
        <dbReference type="Pfam" id="PF21476"/>
    </source>
</evidence>
<dbReference type="EnsemblBacteria" id="ABL78169">
    <property type="protein sequence ID" value="ABL78169"/>
    <property type="gene ID" value="Tpen_0767"/>
</dbReference>
<gene>
    <name evidence="3" type="ordered locus">Tpen_0767</name>
</gene>
<dbReference type="InterPro" id="IPR038767">
    <property type="entry name" value="PF0610-like"/>
</dbReference>
<name>A1RY89_THEPD</name>
<reference evidence="4" key="1">
    <citation type="journal article" date="2008" name="J. Bacteriol.">
        <title>Genome sequence of Thermofilum pendens reveals an exceptional loss of biosynthetic pathways without genome reduction.</title>
        <authorList>
            <person name="Anderson I."/>
            <person name="Rodriguez J."/>
            <person name="Susanti D."/>
            <person name="Porat I."/>
            <person name="Reich C."/>
            <person name="Ulrich L.E."/>
            <person name="Elkins J.G."/>
            <person name="Mavromatis K."/>
            <person name="Lykidis A."/>
            <person name="Kim E."/>
            <person name="Thompson L.S."/>
            <person name="Nolan M."/>
            <person name="Land M."/>
            <person name="Copeland A."/>
            <person name="Lapidus A."/>
            <person name="Lucas S."/>
            <person name="Detter C."/>
            <person name="Zhulin I.B."/>
            <person name="Olsen G.J."/>
            <person name="Whitman W."/>
            <person name="Mukhopadhyay B."/>
            <person name="Bristow J."/>
            <person name="Kyrpides N."/>
        </authorList>
    </citation>
    <scope>NUCLEOTIDE SEQUENCE [LARGE SCALE GENOMIC DNA]</scope>
    <source>
        <strain evidence="4">DSM 2475 / Hrk 5</strain>
    </source>
</reference>
<feature type="domain" description="PF0610-like rubredoxin-like zinc beta-ribbon C-terminal" evidence="2">
    <location>
        <begin position="67"/>
        <end position="104"/>
    </location>
</feature>
<protein>
    <recommendedName>
        <fullName evidence="5">Transcriptional regulator</fullName>
    </recommendedName>
</protein>
<dbReference type="eggNOG" id="arCOG04479">
    <property type="taxonomic scope" value="Archaea"/>
</dbReference>
<evidence type="ECO:0000259" key="2">
    <source>
        <dbReference type="Pfam" id="PF23470"/>
    </source>
</evidence>
<dbReference type="AlphaFoldDB" id="A1RY89"/>
<dbReference type="GeneID" id="4601089"/>
<organism evidence="3 4">
    <name type="scientific">Thermofilum pendens (strain DSM 2475 / Hrk 5)</name>
    <dbReference type="NCBI Taxonomy" id="368408"/>
    <lineage>
        <taxon>Archaea</taxon>
        <taxon>Thermoproteota</taxon>
        <taxon>Thermoprotei</taxon>
        <taxon>Thermofilales</taxon>
        <taxon>Thermofilaceae</taxon>
        <taxon>Thermofilum</taxon>
    </lineage>
</organism>
<keyword evidence="4" id="KW-1185">Reference proteome</keyword>
<dbReference type="Pfam" id="PF23470">
    <property type="entry name" value="Zn_ribbon_PF0610"/>
    <property type="match status" value="1"/>
</dbReference>
<dbReference type="InterPro" id="IPR049159">
    <property type="entry name" value="PF0610-like_wHTH_N"/>
</dbReference>
<sequence length="108" mass="12658">MGYELTTREKLFRFFLENPGSEIDLYQLTRELGLRPSDYKEVLENINHVAKTIRRKSNGKMLLMMKPPMCASCGYVFRELEKARLPSRCPVCKSERIRPPSFMLVVQE</sequence>
<dbReference type="Pfam" id="PF21476">
    <property type="entry name" value="PF0610-like_N"/>
    <property type="match status" value="1"/>
</dbReference>
<dbReference type="RefSeq" id="WP_011752434.1">
    <property type="nucleotide sequence ID" value="NC_008698.1"/>
</dbReference>
<evidence type="ECO:0000313" key="3">
    <source>
        <dbReference type="EMBL" id="ABL78169.1"/>
    </source>
</evidence>
<dbReference type="SUPFAM" id="SSF46785">
    <property type="entry name" value="Winged helix' DNA-binding domain"/>
    <property type="match status" value="1"/>
</dbReference>